<organism evidence="2 3">
    <name type="scientific">Saprolegnia parasitica (strain CBS 223.65)</name>
    <dbReference type="NCBI Taxonomy" id="695850"/>
    <lineage>
        <taxon>Eukaryota</taxon>
        <taxon>Sar</taxon>
        <taxon>Stramenopiles</taxon>
        <taxon>Oomycota</taxon>
        <taxon>Saprolegniomycetes</taxon>
        <taxon>Saprolegniales</taxon>
        <taxon>Saprolegniaceae</taxon>
        <taxon>Saprolegnia</taxon>
    </lineage>
</organism>
<protein>
    <submittedName>
        <fullName evidence="2">Uncharacterized protein</fullName>
    </submittedName>
</protein>
<name>A0A067C7V8_SAPPC</name>
<dbReference type="PANTHER" id="PTHR46082:SF6">
    <property type="entry name" value="AAA+ ATPASE DOMAIN-CONTAINING PROTEIN-RELATED"/>
    <property type="match status" value="1"/>
</dbReference>
<sequence>MASPTTAPPLGFRLSYLRHFINEQGGEASFAGKTTAQVCFEFVVPLTMASQLSLVDHVANDPTTASFVAPANWYVSHAWQYLFLETVDSLERFFADRGLSDDAVIWFCVFNNNQHLAATQSFASWSTTFKDSLATIGNVVMIMHPWNDPIVLRRSWCVFEVYVAVTLGARFEIALAQDQEATFLDDIADDGAFYKMLATIKSENSQATILSDRDGIFDLIRAETSFQAVDRLIFSTLSNWIKTTLEASIASTPSLVKKAARWLHLGGIHISETNPAESERCFHHAIDLFTQANGPNDLETLVAQSALGAAMASQHKPRSEWAPCFEATLSAQARFFGPAHATTLQTRLRFATALAVNNDPSGSLAVNLETLDLERDAYGLNDKGTAGTLRSIGANYLQLHQLRVGARYLRRALALHETFYGEDHPVTMATAAHLVGVLIHSGHAKEALPRAARLAALNERMLGPAHSDTIRFNLSLASAELMAGNTTAAKTQLVELEIAMTAKPQLQGPLQAVHVYLAVAYWAECNYDEAAKYFVRAVDGIPNKTSAWLLFMFAADAPRVPAVEAALQHARSYLASTEDKAPETWPVTCLACCMPIVGRRVVCAGCPNGLYRFCTGCVDRRYRRVQRFCAHDPSATAFKTTLPPMRFFFEADLGSSDASYDEVDGLYGAYETYCDAHSVPRHERLPRTSVPILNRSWHPMV</sequence>
<dbReference type="Proteomes" id="UP000030745">
    <property type="component" value="Unassembled WGS sequence"/>
</dbReference>
<dbReference type="PROSITE" id="PS50005">
    <property type="entry name" value="TPR"/>
    <property type="match status" value="1"/>
</dbReference>
<dbReference type="OrthoDB" id="410679at2759"/>
<dbReference type="STRING" id="695850.A0A067C7V8"/>
<dbReference type="InterPro" id="IPR011990">
    <property type="entry name" value="TPR-like_helical_dom_sf"/>
</dbReference>
<proteinExistence type="predicted"/>
<dbReference type="InterPro" id="IPR019734">
    <property type="entry name" value="TPR_rpt"/>
</dbReference>
<feature type="repeat" description="TPR" evidence="1">
    <location>
        <begin position="511"/>
        <end position="544"/>
    </location>
</feature>
<dbReference type="VEuPathDB" id="FungiDB:SPRG_12265"/>
<accession>A0A067C7V8</accession>
<dbReference type="GeneID" id="24134241"/>
<gene>
    <name evidence="2" type="ORF">SPRG_12265</name>
</gene>
<dbReference type="PANTHER" id="PTHR46082">
    <property type="entry name" value="ATP/GTP-BINDING PROTEIN-RELATED"/>
    <property type="match status" value="1"/>
</dbReference>
<keyword evidence="3" id="KW-1185">Reference proteome</keyword>
<dbReference type="KEGG" id="spar:SPRG_12265"/>
<reference evidence="2 3" key="1">
    <citation type="journal article" date="2013" name="PLoS Genet.">
        <title>Distinctive expansion of potential virulence genes in the genome of the oomycete fish pathogen Saprolegnia parasitica.</title>
        <authorList>
            <person name="Jiang R.H."/>
            <person name="de Bruijn I."/>
            <person name="Haas B.J."/>
            <person name="Belmonte R."/>
            <person name="Lobach L."/>
            <person name="Christie J."/>
            <person name="van den Ackerveken G."/>
            <person name="Bottin A."/>
            <person name="Bulone V."/>
            <person name="Diaz-Moreno S.M."/>
            <person name="Dumas B."/>
            <person name="Fan L."/>
            <person name="Gaulin E."/>
            <person name="Govers F."/>
            <person name="Grenville-Briggs L.J."/>
            <person name="Horner N.R."/>
            <person name="Levin J.Z."/>
            <person name="Mammella M."/>
            <person name="Meijer H.J."/>
            <person name="Morris P."/>
            <person name="Nusbaum C."/>
            <person name="Oome S."/>
            <person name="Phillips A.J."/>
            <person name="van Rooyen D."/>
            <person name="Rzeszutek E."/>
            <person name="Saraiva M."/>
            <person name="Secombes C.J."/>
            <person name="Seidl M.F."/>
            <person name="Snel B."/>
            <person name="Stassen J.H."/>
            <person name="Sykes S."/>
            <person name="Tripathy S."/>
            <person name="van den Berg H."/>
            <person name="Vega-Arreguin J.C."/>
            <person name="Wawra S."/>
            <person name="Young S.K."/>
            <person name="Zeng Q."/>
            <person name="Dieguez-Uribeondo J."/>
            <person name="Russ C."/>
            <person name="Tyler B.M."/>
            <person name="van West P."/>
        </authorList>
    </citation>
    <scope>NUCLEOTIDE SEQUENCE [LARGE SCALE GENOMIC DNA]</scope>
    <source>
        <strain evidence="2 3">CBS 223.65</strain>
    </source>
</reference>
<evidence type="ECO:0000256" key="1">
    <source>
        <dbReference type="PROSITE-ProRule" id="PRU00339"/>
    </source>
</evidence>
<dbReference type="OMA" id="CHRHALE"/>
<evidence type="ECO:0000313" key="3">
    <source>
        <dbReference type="Proteomes" id="UP000030745"/>
    </source>
</evidence>
<dbReference type="Gene3D" id="1.25.40.10">
    <property type="entry name" value="Tetratricopeptide repeat domain"/>
    <property type="match status" value="2"/>
</dbReference>
<dbReference type="AlphaFoldDB" id="A0A067C7V8"/>
<keyword evidence="1" id="KW-0802">TPR repeat</keyword>
<evidence type="ECO:0000313" key="2">
    <source>
        <dbReference type="EMBL" id="KDO22626.1"/>
    </source>
</evidence>
<dbReference type="EMBL" id="KK583265">
    <property type="protein sequence ID" value="KDO22626.1"/>
    <property type="molecule type" value="Genomic_DNA"/>
</dbReference>
<dbReference type="RefSeq" id="XP_012206645.1">
    <property type="nucleotide sequence ID" value="XM_012351255.1"/>
</dbReference>
<dbReference type="InterPro" id="IPR053137">
    <property type="entry name" value="NLR-like"/>
</dbReference>
<dbReference type="SUPFAM" id="SSF48452">
    <property type="entry name" value="TPR-like"/>
    <property type="match status" value="2"/>
</dbReference>